<protein>
    <recommendedName>
        <fullName evidence="4">Probable glycine dehydrogenase (decarboxylating) subunit 1</fullName>
        <ecNumber evidence="4">1.4.4.2</ecNumber>
    </recommendedName>
    <alternativeName>
        <fullName evidence="4">Glycine cleavage system P-protein subunit 1</fullName>
    </alternativeName>
    <alternativeName>
        <fullName evidence="4">Glycine decarboxylase subunit 1</fullName>
    </alternativeName>
    <alternativeName>
        <fullName evidence="4">Glycine dehydrogenase (aminomethyl-transferring) subunit 1</fullName>
    </alternativeName>
</protein>
<evidence type="ECO:0000256" key="2">
    <source>
        <dbReference type="ARBA" id="ARBA00023002"/>
    </source>
</evidence>
<dbReference type="Gene3D" id="3.40.640.10">
    <property type="entry name" value="Type I PLP-dependent aspartate aminotransferase-like (Major domain)"/>
    <property type="match status" value="1"/>
</dbReference>
<evidence type="ECO:0000313" key="6">
    <source>
        <dbReference type="EMBL" id="KPL85082.1"/>
    </source>
</evidence>
<keyword evidence="7" id="KW-1185">Reference proteome</keyword>
<dbReference type="GO" id="GO:0019464">
    <property type="term" value="P:glycine decarboxylation via glycine cleavage system"/>
    <property type="evidence" value="ECO:0007669"/>
    <property type="project" value="UniProtKB-UniRule"/>
</dbReference>
<evidence type="ECO:0000256" key="3">
    <source>
        <dbReference type="ARBA" id="ARBA00049026"/>
    </source>
</evidence>
<dbReference type="CDD" id="cd00613">
    <property type="entry name" value="GDC-P"/>
    <property type="match status" value="1"/>
</dbReference>
<keyword evidence="2 4" id="KW-0560">Oxidoreductase</keyword>
<dbReference type="InterPro" id="IPR015424">
    <property type="entry name" value="PyrdxlP-dep_Trfase"/>
</dbReference>
<dbReference type="AlphaFoldDB" id="A0A0N8GQZ6"/>
<dbReference type="GO" id="GO:0009116">
    <property type="term" value="P:nucleoside metabolic process"/>
    <property type="evidence" value="ECO:0007669"/>
    <property type="project" value="InterPro"/>
</dbReference>
<dbReference type="InterPro" id="IPR015421">
    <property type="entry name" value="PyrdxlP-dep_Trfase_major"/>
</dbReference>
<proteinExistence type="inferred from homology"/>
<dbReference type="EC" id="1.4.4.2" evidence="4"/>
<feature type="domain" description="Glycine cleavage system P-protein N-terminal" evidence="5">
    <location>
        <begin position="2"/>
        <end position="444"/>
    </location>
</feature>
<name>A0A0N8GQZ6_9CHLR</name>
<evidence type="ECO:0000259" key="5">
    <source>
        <dbReference type="Pfam" id="PF02347"/>
    </source>
</evidence>
<dbReference type="InterPro" id="IPR015422">
    <property type="entry name" value="PyrdxlP-dep_Trfase_small"/>
</dbReference>
<evidence type="ECO:0000256" key="4">
    <source>
        <dbReference type="HAMAP-Rule" id="MF_00712"/>
    </source>
</evidence>
<dbReference type="PANTHER" id="PTHR42806">
    <property type="entry name" value="GLYCINE CLEAVAGE SYSTEM P-PROTEIN"/>
    <property type="match status" value="1"/>
</dbReference>
<comment type="subunit">
    <text evidence="4">The glycine cleavage system is composed of four proteins: P, T, L and H. In this organism, the P 'protein' is a heterodimer of two subunits.</text>
</comment>
<comment type="similarity">
    <text evidence="4">Belongs to the GcvP family. N-terminal subunit subfamily.</text>
</comment>
<gene>
    <name evidence="4" type="primary">gcvPA</name>
    <name evidence="6" type="ORF">ADN01_06835</name>
</gene>
<dbReference type="Gene3D" id="3.90.1150.10">
    <property type="entry name" value="Aspartate Aminotransferase, domain 1"/>
    <property type="match status" value="1"/>
</dbReference>
<sequence>MYIPHTDAEREAMLRTIGVKSLDELFQDVPAEFRFPKLDLPPALTEMEAVAQLQELAGANENTRDLVCFLGAGAYNHFIPAAVDSLLRRGEFFTAYTPYQPEVAQGTLQAIFEYQSLVANLTGMDVSNASHYDGATAAAEAAVLAYHHFRGKRGKIVLSPSLNPMFRATVRTYMDGYEGLVLTGDEASVDPFLTPEDLIPMVDQNTSMVAVQYPDFFGRVFDYTALAKAVHEAGALLVVAVNPTALGMLKAPGEFGADIVVGEGQPLGIPMSFGGPYLGLFATKNDFIRKIAGRLVGETVDAQGRRGYVLTLTAREQHIRREKATSNICTNQGLIALASAVYMSLLGKHGLRKVAELCYHKAHYAASRINQIEGYSLCANAPFFHEFVVCCPKPVSEINAHLLDHGILGGYDLSKDYPELSNHMLLAVTEMNSKEEIDMLCDVLAEVNHE</sequence>
<dbReference type="RefSeq" id="WP_062418564.1">
    <property type="nucleotide sequence ID" value="NZ_DF967974.1"/>
</dbReference>
<reference evidence="6 7" key="1">
    <citation type="submission" date="2015-07" db="EMBL/GenBank/DDBJ databases">
        <title>Genome sequence of Levilinea saccharolytica DSM 16555.</title>
        <authorList>
            <person name="Hemp J."/>
            <person name="Ward L.M."/>
            <person name="Pace L.A."/>
            <person name="Fischer W.W."/>
        </authorList>
    </citation>
    <scope>NUCLEOTIDE SEQUENCE [LARGE SCALE GENOMIC DNA]</scope>
    <source>
        <strain evidence="6 7">KIBI-1</strain>
    </source>
</reference>
<organism evidence="6 7">
    <name type="scientific">Levilinea saccharolytica</name>
    <dbReference type="NCBI Taxonomy" id="229921"/>
    <lineage>
        <taxon>Bacteria</taxon>
        <taxon>Bacillati</taxon>
        <taxon>Chloroflexota</taxon>
        <taxon>Anaerolineae</taxon>
        <taxon>Anaerolineales</taxon>
        <taxon>Anaerolineaceae</taxon>
        <taxon>Levilinea</taxon>
    </lineage>
</organism>
<dbReference type="STRING" id="229921.ADN01_06835"/>
<evidence type="ECO:0000313" key="7">
    <source>
        <dbReference type="Proteomes" id="UP000050501"/>
    </source>
</evidence>
<dbReference type="PANTHER" id="PTHR42806:SF1">
    <property type="entry name" value="GLYCINE DEHYDROGENASE (DECARBOXYLATING)"/>
    <property type="match status" value="1"/>
</dbReference>
<dbReference type="InterPro" id="IPR020581">
    <property type="entry name" value="GDC_P"/>
</dbReference>
<dbReference type="EMBL" id="LGCM01000027">
    <property type="protein sequence ID" value="KPL85082.1"/>
    <property type="molecule type" value="Genomic_DNA"/>
</dbReference>
<dbReference type="PIRSF" id="PIRSF006815">
    <property type="entry name" value="GcvPA"/>
    <property type="match status" value="1"/>
</dbReference>
<evidence type="ECO:0000256" key="1">
    <source>
        <dbReference type="ARBA" id="ARBA00003788"/>
    </source>
</evidence>
<dbReference type="SUPFAM" id="SSF53383">
    <property type="entry name" value="PLP-dependent transferases"/>
    <property type="match status" value="1"/>
</dbReference>
<dbReference type="HAMAP" id="MF_00712">
    <property type="entry name" value="GcvPA"/>
    <property type="match status" value="1"/>
</dbReference>
<comment type="catalytic activity">
    <reaction evidence="3 4">
        <text>N(6)-[(R)-lipoyl]-L-lysyl-[glycine-cleavage complex H protein] + glycine + H(+) = N(6)-[(R)-S(8)-aminomethyldihydrolipoyl]-L-lysyl-[glycine-cleavage complex H protein] + CO2</text>
        <dbReference type="Rhea" id="RHEA:24304"/>
        <dbReference type="Rhea" id="RHEA-COMP:10494"/>
        <dbReference type="Rhea" id="RHEA-COMP:10495"/>
        <dbReference type="ChEBI" id="CHEBI:15378"/>
        <dbReference type="ChEBI" id="CHEBI:16526"/>
        <dbReference type="ChEBI" id="CHEBI:57305"/>
        <dbReference type="ChEBI" id="CHEBI:83099"/>
        <dbReference type="ChEBI" id="CHEBI:83143"/>
        <dbReference type="EC" id="1.4.4.2"/>
    </reaction>
</comment>
<dbReference type="PATRIC" id="fig|229921.5.peg.2254"/>
<dbReference type="InterPro" id="IPR023010">
    <property type="entry name" value="GcvPA"/>
</dbReference>
<comment type="caution">
    <text evidence="6">The sequence shown here is derived from an EMBL/GenBank/DDBJ whole genome shotgun (WGS) entry which is preliminary data.</text>
</comment>
<dbReference type="GO" id="GO:0004375">
    <property type="term" value="F:glycine dehydrogenase (decarboxylating) activity"/>
    <property type="evidence" value="ECO:0007669"/>
    <property type="project" value="UniProtKB-EC"/>
</dbReference>
<dbReference type="NCBIfam" id="NF001696">
    <property type="entry name" value="PRK00451.1"/>
    <property type="match status" value="1"/>
</dbReference>
<dbReference type="Proteomes" id="UP000050501">
    <property type="component" value="Unassembled WGS sequence"/>
</dbReference>
<comment type="function">
    <text evidence="1 4">The glycine cleavage system catalyzes the degradation of glycine. The P protein binds the alpha-amino group of glycine through its pyridoxal phosphate cofactor; CO(2) is released and the remaining methylamine moiety is then transferred to the lipoamide cofactor of the H protein.</text>
</comment>
<accession>A0A0N8GQZ6</accession>
<dbReference type="OrthoDB" id="9771867at2"/>
<dbReference type="InterPro" id="IPR049315">
    <property type="entry name" value="GDC-P_N"/>
</dbReference>
<dbReference type="Pfam" id="PF02347">
    <property type="entry name" value="GDC-P"/>
    <property type="match status" value="1"/>
</dbReference>